<dbReference type="STRING" id="301967.A6E15_17345"/>
<dbReference type="InterPro" id="IPR029045">
    <property type="entry name" value="ClpP/crotonase-like_dom_sf"/>
</dbReference>
<dbReference type="Pfam" id="PF00378">
    <property type="entry name" value="ECH_1"/>
    <property type="match status" value="1"/>
</dbReference>
<accession>A0A1S8ARK6</accession>
<dbReference type="Gene3D" id="3.90.226.10">
    <property type="entry name" value="2-enoyl-CoA Hydratase, Chain A, domain 1"/>
    <property type="match status" value="1"/>
</dbReference>
<dbReference type="PANTHER" id="PTHR43459:SF1">
    <property type="entry name" value="EG:BACN32G11.4 PROTEIN"/>
    <property type="match status" value="1"/>
</dbReference>
<dbReference type="Gene3D" id="1.10.12.10">
    <property type="entry name" value="Lyase 2-enoyl-coa Hydratase, Chain A, domain 2"/>
    <property type="match status" value="1"/>
</dbReference>
<organism evidence="1 2">
    <name type="scientific">Natrinema saccharevitans</name>
    <dbReference type="NCBI Taxonomy" id="301967"/>
    <lineage>
        <taxon>Archaea</taxon>
        <taxon>Methanobacteriati</taxon>
        <taxon>Methanobacteriota</taxon>
        <taxon>Stenosarchaea group</taxon>
        <taxon>Halobacteria</taxon>
        <taxon>Halobacteriales</taxon>
        <taxon>Natrialbaceae</taxon>
        <taxon>Natrinema</taxon>
    </lineage>
</organism>
<dbReference type="PANTHER" id="PTHR43459">
    <property type="entry name" value="ENOYL-COA HYDRATASE"/>
    <property type="match status" value="1"/>
</dbReference>
<dbReference type="InterPro" id="IPR001753">
    <property type="entry name" value="Enoyl-CoA_hydra/iso"/>
</dbReference>
<gene>
    <name evidence="1" type="ORF">A6E15_17345</name>
</gene>
<proteinExistence type="predicted"/>
<dbReference type="AlphaFoldDB" id="A0A1S8ARK6"/>
<comment type="caution">
    <text evidence="1">The sequence shown here is derived from an EMBL/GenBank/DDBJ whole genome shotgun (WGS) entry which is preliminary data.</text>
</comment>
<protein>
    <recommendedName>
        <fullName evidence="3">Enoyl-CoA hydratase</fullName>
    </recommendedName>
</protein>
<sequence length="266" mass="28097">MAHSLPECENFVLERDGAVLSITIDSTTKFNSLNDGMGDELLELASFLAGDDETRCAVMTGTDGVFCAGADVESFAGDDHGPDSVRRGASILHDAIVQFHQADVPLVTGVNGVATGAGLGIALLGDLVVVSEDARFEYGYPRLGLPGDGGATFHLPRLVGLRRAKEIALLDRPISPAEAVDWGLATESVPGDELDDRLEELASELASGPTRAYGAAKRLLARSLDRSLEEQLAAETDAIARGAETDDHAEGVAAFVERREPKFEGH</sequence>
<dbReference type="CDD" id="cd06558">
    <property type="entry name" value="crotonase-like"/>
    <property type="match status" value="1"/>
</dbReference>
<dbReference type="RefSeq" id="WP_076148482.1">
    <property type="nucleotide sequence ID" value="NZ_LWLN01000002.1"/>
</dbReference>
<dbReference type="InterPro" id="IPR014748">
    <property type="entry name" value="Enoyl-CoA_hydra_C"/>
</dbReference>
<dbReference type="Proteomes" id="UP000189370">
    <property type="component" value="Unassembled WGS sequence"/>
</dbReference>
<evidence type="ECO:0008006" key="3">
    <source>
        <dbReference type="Google" id="ProtNLM"/>
    </source>
</evidence>
<evidence type="ECO:0000313" key="1">
    <source>
        <dbReference type="EMBL" id="OLZ39174.1"/>
    </source>
</evidence>
<reference evidence="2" key="1">
    <citation type="submission" date="2016-04" db="EMBL/GenBank/DDBJ databases">
        <authorList>
            <person name="Chen S.-C."/>
            <person name="Lai M.-C."/>
        </authorList>
    </citation>
    <scope>NUCLEOTIDE SEQUENCE [LARGE SCALE GENOMIC DNA]</scope>
    <source>
        <strain evidence="2">AB14</strain>
    </source>
</reference>
<dbReference type="SUPFAM" id="SSF52096">
    <property type="entry name" value="ClpP/crotonase"/>
    <property type="match status" value="1"/>
</dbReference>
<evidence type="ECO:0000313" key="2">
    <source>
        <dbReference type="Proteomes" id="UP000189370"/>
    </source>
</evidence>
<dbReference type="EMBL" id="LWLN01000002">
    <property type="protein sequence ID" value="OLZ39174.1"/>
    <property type="molecule type" value="Genomic_DNA"/>
</dbReference>
<keyword evidence="2" id="KW-1185">Reference proteome</keyword>
<name>A0A1S8ARK6_9EURY</name>